<dbReference type="InterPro" id="IPR051310">
    <property type="entry name" value="MCP_chemotaxis"/>
</dbReference>
<feature type="domain" description="HAMP" evidence="13">
    <location>
        <begin position="209"/>
        <end position="261"/>
    </location>
</feature>
<dbReference type="GO" id="GO:0005886">
    <property type="term" value="C:plasma membrane"/>
    <property type="evidence" value="ECO:0007669"/>
    <property type="project" value="UniProtKB-SubCell"/>
</dbReference>
<dbReference type="Gene3D" id="1.10.287.950">
    <property type="entry name" value="Methyl-accepting chemotaxis protein"/>
    <property type="match status" value="1"/>
</dbReference>
<protein>
    <recommendedName>
        <fullName evidence="16">Chemotaxis protein</fullName>
    </recommendedName>
</protein>
<sequence length="611" mass="64928">MESFANLSIRVKTAIPIALMSLVLVVVAGLGYNYLSKLGDHTRRLGEVELPALAVLLESDRDMYQAMLAERTLQSPGLDSAAADKLKAFHAENLQQARTRFSKFLALSDLPNAGQYEARFDSSFQAWVKQSQANIASALAGKPAPYQKGEADFEKARAVINELTELVNAQADSLRAAAGADVAFSVRVSLAALSVGLALALAFVWVFPRHIAESLRPALDAARRMADGDLNFELKTERTEETGQLLKAMESVRLSLRAMVADTELLVGAVSDGRLEVRADADQHRGAYRNIVAGINRTLEAIVEPVSAAIAVLEEVERGKLTRTLDGDYRGQFLNFKNTVNNTINRLAETIGQVMLAADALRNAAEQIDATSQALASAASQQASGAEQTSASIEQMAASIEQNADNARITDGMAGEAAQEAATGGAAVRQTVTAMQQIAAKIGIIDDIAYQTNMLALNAAIEAARAGDHGKGFAVVAAEVRKLAERSQVAAREIGKLAETSVETAESAGNLLDHIVPGIAKTSELIREIAAASHEQSIGVSQINAAMSQMNQATQQNASASEQLAATAGGMTGQTDQLLELMRFFDIGEAAGPAAEKSVRPDAPRGRFKRF</sequence>
<evidence type="ECO:0000256" key="9">
    <source>
        <dbReference type="ARBA" id="ARBA00029447"/>
    </source>
</evidence>
<reference evidence="15" key="1">
    <citation type="submission" date="2016-03" db="EMBL/GenBank/DDBJ databases">
        <authorList>
            <person name="Heylen K."/>
            <person name="De Vos P."/>
            <person name="Vekeman B."/>
        </authorList>
    </citation>
    <scope>NUCLEOTIDE SEQUENCE [LARGE SCALE GENOMIC DNA]</scope>
    <source>
        <strain evidence="15">R-45383</strain>
    </source>
</reference>
<keyword evidence="15" id="KW-1185">Reference proteome</keyword>
<evidence type="ECO:0000256" key="11">
    <source>
        <dbReference type="SAM" id="Phobius"/>
    </source>
</evidence>
<evidence type="ECO:0000259" key="12">
    <source>
        <dbReference type="PROSITE" id="PS50111"/>
    </source>
</evidence>
<evidence type="ECO:0000256" key="6">
    <source>
        <dbReference type="ARBA" id="ARBA00022989"/>
    </source>
</evidence>
<dbReference type="PANTHER" id="PTHR43531">
    <property type="entry name" value="PROTEIN ICFG"/>
    <property type="match status" value="1"/>
</dbReference>
<name>A0A177PA99_9GAMM</name>
<organism evidence="14 15">
    <name type="scientific">Methylomonas koyamae</name>
    <dbReference type="NCBI Taxonomy" id="702114"/>
    <lineage>
        <taxon>Bacteria</taxon>
        <taxon>Pseudomonadati</taxon>
        <taxon>Pseudomonadota</taxon>
        <taxon>Gammaproteobacteria</taxon>
        <taxon>Methylococcales</taxon>
        <taxon>Methylococcaceae</taxon>
        <taxon>Methylomonas</taxon>
    </lineage>
</organism>
<dbReference type="InterPro" id="IPR003122">
    <property type="entry name" value="Tar_rcpt_lig-bd"/>
</dbReference>
<dbReference type="InterPro" id="IPR004089">
    <property type="entry name" value="MCPsignal_dom"/>
</dbReference>
<dbReference type="PROSITE" id="PS50111">
    <property type="entry name" value="CHEMOTAXIS_TRANSDUC_2"/>
    <property type="match status" value="1"/>
</dbReference>
<evidence type="ECO:0000259" key="13">
    <source>
        <dbReference type="PROSITE" id="PS50885"/>
    </source>
</evidence>
<dbReference type="GO" id="GO:0004888">
    <property type="term" value="F:transmembrane signaling receptor activity"/>
    <property type="evidence" value="ECO:0007669"/>
    <property type="project" value="TreeGrafter"/>
</dbReference>
<accession>A0A177PA99</accession>
<evidence type="ECO:0000256" key="4">
    <source>
        <dbReference type="ARBA" id="ARBA00022500"/>
    </source>
</evidence>
<comment type="subcellular location">
    <subcellularLocation>
        <location evidence="1">Cell membrane</location>
        <topology evidence="1">Multi-pass membrane protein</topology>
    </subcellularLocation>
</comment>
<keyword evidence="5 11" id="KW-0812">Transmembrane</keyword>
<dbReference type="InterPro" id="IPR003660">
    <property type="entry name" value="HAMP_dom"/>
</dbReference>
<evidence type="ECO:0000256" key="8">
    <source>
        <dbReference type="ARBA" id="ARBA00023224"/>
    </source>
</evidence>
<gene>
    <name evidence="14" type="ORF">A1355_01370</name>
</gene>
<comment type="caution">
    <text evidence="14">The sequence shown here is derived from an EMBL/GenBank/DDBJ whole genome shotgun (WGS) entry which is preliminary data.</text>
</comment>
<dbReference type="SMART" id="SM00304">
    <property type="entry name" value="HAMP"/>
    <property type="match status" value="2"/>
</dbReference>
<evidence type="ECO:0000313" key="14">
    <source>
        <dbReference type="EMBL" id="OAI27022.1"/>
    </source>
</evidence>
<dbReference type="Pfam" id="PF18947">
    <property type="entry name" value="HAMP_2"/>
    <property type="match status" value="1"/>
</dbReference>
<evidence type="ECO:0000256" key="5">
    <source>
        <dbReference type="ARBA" id="ARBA00022692"/>
    </source>
</evidence>
<dbReference type="OrthoDB" id="9765776at2"/>
<dbReference type="Pfam" id="PF00015">
    <property type="entry name" value="MCPsignal"/>
    <property type="match status" value="1"/>
</dbReference>
<dbReference type="GO" id="GO:0007165">
    <property type="term" value="P:signal transduction"/>
    <property type="evidence" value="ECO:0007669"/>
    <property type="project" value="UniProtKB-KW"/>
</dbReference>
<dbReference type="AlphaFoldDB" id="A0A177PA99"/>
<keyword evidence="8 10" id="KW-0807">Transducer</keyword>
<dbReference type="Pfam" id="PF02203">
    <property type="entry name" value="TarH"/>
    <property type="match status" value="1"/>
</dbReference>
<feature type="transmembrane region" description="Helical" evidence="11">
    <location>
        <begin position="184"/>
        <end position="207"/>
    </location>
</feature>
<evidence type="ECO:0000256" key="1">
    <source>
        <dbReference type="ARBA" id="ARBA00004651"/>
    </source>
</evidence>
<feature type="domain" description="Methyl-accepting transducer" evidence="12">
    <location>
        <begin position="357"/>
        <end position="572"/>
    </location>
</feature>
<evidence type="ECO:0000256" key="7">
    <source>
        <dbReference type="ARBA" id="ARBA00023136"/>
    </source>
</evidence>
<dbReference type="PROSITE" id="PS50885">
    <property type="entry name" value="HAMP"/>
    <property type="match status" value="2"/>
</dbReference>
<evidence type="ECO:0000313" key="15">
    <source>
        <dbReference type="Proteomes" id="UP000077628"/>
    </source>
</evidence>
<keyword evidence="2" id="KW-1003">Cell membrane</keyword>
<dbReference type="GO" id="GO:0006935">
    <property type="term" value="P:chemotaxis"/>
    <property type="evidence" value="ECO:0007669"/>
    <property type="project" value="UniProtKB-KW"/>
</dbReference>
<dbReference type="EMBL" id="LUUK01000023">
    <property type="protein sequence ID" value="OAI27022.1"/>
    <property type="molecule type" value="Genomic_DNA"/>
</dbReference>
<proteinExistence type="inferred from homology"/>
<dbReference type="SUPFAM" id="SSF58104">
    <property type="entry name" value="Methyl-accepting chemotaxis protein (MCP) signaling domain"/>
    <property type="match status" value="2"/>
</dbReference>
<keyword evidence="4" id="KW-0145">Chemotaxis</keyword>
<evidence type="ECO:0000256" key="3">
    <source>
        <dbReference type="ARBA" id="ARBA00022481"/>
    </source>
</evidence>
<dbReference type="Gene3D" id="1.20.120.1530">
    <property type="match status" value="1"/>
</dbReference>
<dbReference type="Proteomes" id="UP000077628">
    <property type="component" value="Unassembled WGS sequence"/>
</dbReference>
<dbReference type="FunFam" id="1.10.287.950:FF:000001">
    <property type="entry name" value="Methyl-accepting chemotaxis sensory transducer"/>
    <property type="match status" value="1"/>
</dbReference>
<keyword evidence="7 11" id="KW-0472">Membrane</keyword>
<evidence type="ECO:0000256" key="2">
    <source>
        <dbReference type="ARBA" id="ARBA00022475"/>
    </source>
</evidence>
<evidence type="ECO:0000256" key="10">
    <source>
        <dbReference type="PROSITE-ProRule" id="PRU00284"/>
    </source>
</evidence>
<comment type="similarity">
    <text evidence="9">Belongs to the methyl-accepting chemotaxis (MCP) protein family.</text>
</comment>
<dbReference type="SMART" id="SM00283">
    <property type="entry name" value="MA"/>
    <property type="match status" value="1"/>
</dbReference>
<keyword evidence="3" id="KW-0488">Methylation</keyword>
<dbReference type="RefSeq" id="WP_064024556.1">
    <property type="nucleotide sequence ID" value="NZ_LUUK01000023.1"/>
</dbReference>
<dbReference type="STRING" id="702114.A1355_01370"/>
<dbReference type="CDD" id="cd11386">
    <property type="entry name" value="MCP_signal"/>
    <property type="match status" value="1"/>
</dbReference>
<feature type="domain" description="HAMP" evidence="13">
    <location>
        <begin position="300"/>
        <end position="352"/>
    </location>
</feature>
<feature type="transmembrane region" description="Helical" evidence="11">
    <location>
        <begin position="14"/>
        <end position="35"/>
    </location>
</feature>
<dbReference type="PANTHER" id="PTHR43531:SF11">
    <property type="entry name" value="METHYL-ACCEPTING CHEMOTAXIS PROTEIN 3"/>
    <property type="match status" value="1"/>
</dbReference>
<evidence type="ECO:0008006" key="16">
    <source>
        <dbReference type="Google" id="ProtNLM"/>
    </source>
</evidence>
<keyword evidence="6 11" id="KW-1133">Transmembrane helix</keyword>